<dbReference type="Proteomes" id="UP000324800">
    <property type="component" value="Unassembled WGS sequence"/>
</dbReference>
<evidence type="ECO:0000313" key="2">
    <source>
        <dbReference type="Proteomes" id="UP000324800"/>
    </source>
</evidence>
<name>A0A5J4WHG3_9EUKA</name>
<organism evidence="1 2">
    <name type="scientific">Streblomastix strix</name>
    <dbReference type="NCBI Taxonomy" id="222440"/>
    <lineage>
        <taxon>Eukaryota</taxon>
        <taxon>Metamonada</taxon>
        <taxon>Preaxostyla</taxon>
        <taxon>Oxymonadida</taxon>
        <taxon>Streblomastigidae</taxon>
        <taxon>Streblomastix</taxon>
    </lineage>
</organism>
<sequence length="143" mass="16636">MFHIAIESSAQIQQVFLDIMLMVSQGQLQGLTGKFVKGYKLSLLATGNTLRVRENIVEGIQTRSENVEILSDIQKQRQSKFKKLKKEGFQDSRFSNQRQNPLERVNYRTNQNNHNSFPSNYNQYQSKRQINQRKMIKGNVKGN</sequence>
<reference evidence="1 2" key="1">
    <citation type="submission" date="2019-03" db="EMBL/GenBank/DDBJ databases">
        <title>Single cell metagenomics reveals metabolic interactions within the superorganism composed of flagellate Streblomastix strix and complex community of Bacteroidetes bacteria on its surface.</title>
        <authorList>
            <person name="Treitli S.C."/>
            <person name="Kolisko M."/>
            <person name="Husnik F."/>
            <person name="Keeling P."/>
            <person name="Hampl V."/>
        </authorList>
    </citation>
    <scope>NUCLEOTIDE SEQUENCE [LARGE SCALE GENOMIC DNA]</scope>
    <source>
        <strain evidence="1">ST1C</strain>
    </source>
</reference>
<comment type="caution">
    <text evidence="1">The sequence shown here is derived from an EMBL/GenBank/DDBJ whole genome shotgun (WGS) entry which is preliminary data.</text>
</comment>
<gene>
    <name evidence="1" type="ORF">EZS28_010065</name>
</gene>
<dbReference type="EMBL" id="SNRW01001950">
    <property type="protein sequence ID" value="KAA6394407.1"/>
    <property type="molecule type" value="Genomic_DNA"/>
</dbReference>
<accession>A0A5J4WHG3</accession>
<evidence type="ECO:0000313" key="1">
    <source>
        <dbReference type="EMBL" id="KAA6394407.1"/>
    </source>
</evidence>
<protein>
    <submittedName>
        <fullName evidence="1">Uncharacterized protein</fullName>
    </submittedName>
</protein>
<proteinExistence type="predicted"/>
<dbReference type="AlphaFoldDB" id="A0A5J4WHG3"/>